<dbReference type="EMBL" id="SKBL01000031">
    <property type="protein sequence ID" value="TFU14539.1"/>
    <property type="molecule type" value="Genomic_DNA"/>
</dbReference>
<comment type="caution">
    <text evidence="1">The sequence shown here is derived from an EMBL/GenBank/DDBJ whole genome shotgun (WGS) entry which is preliminary data.</text>
</comment>
<accession>A0ABY2K7J5</accession>
<sequence length="193" mass="21089">MTAVVDITDQPINQAVADNNIFALFVDSGNESLLFEIVGMVVGPPSVIDPDPQNQASEFNRLVPEIPQRATYLQRHGTLWISTTLTPQELQLIPKLSEKNKKLKNRLGDLEALALAKSRGYLLLTDDGGLRKAAVNCGVPVRGSCGLLQVAVAKSLLTCQQAEHIYNVVFTKELGLYTDLTFVCPPGTCQKKR</sequence>
<keyword evidence="2" id="KW-1185">Reference proteome</keyword>
<dbReference type="Pfam" id="PF11848">
    <property type="entry name" value="DUF3368"/>
    <property type="match status" value="1"/>
</dbReference>
<evidence type="ECO:0008006" key="3">
    <source>
        <dbReference type="Google" id="ProtNLM"/>
    </source>
</evidence>
<dbReference type="InterPro" id="IPR021799">
    <property type="entry name" value="PIN-like_prokaryotic"/>
</dbReference>
<dbReference type="SUPFAM" id="SSF88723">
    <property type="entry name" value="PIN domain-like"/>
    <property type="match status" value="1"/>
</dbReference>
<dbReference type="InterPro" id="IPR029060">
    <property type="entry name" value="PIN-like_dom_sf"/>
</dbReference>
<name>A0ABY2K7J5_9DEIN</name>
<dbReference type="Proteomes" id="UP000297244">
    <property type="component" value="Unassembled WGS sequence"/>
</dbReference>
<evidence type="ECO:0000313" key="2">
    <source>
        <dbReference type="Proteomes" id="UP000297244"/>
    </source>
</evidence>
<gene>
    <name evidence="1" type="ORF">E0489_12075</name>
</gene>
<proteinExistence type="predicted"/>
<organism evidence="1 2">
    <name type="scientific">Thermus tengchongensis</name>
    <dbReference type="NCBI Taxonomy" id="1214928"/>
    <lineage>
        <taxon>Bacteria</taxon>
        <taxon>Thermotogati</taxon>
        <taxon>Deinococcota</taxon>
        <taxon>Deinococci</taxon>
        <taxon>Thermales</taxon>
        <taxon>Thermaceae</taxon>
        <taxon>Thermus</taxon>
    </lineage>
</organism>
<protein>
    <recommendedName>
        <fullName evidence="3">Nucleic acid-binding protein</fullName>
    </recommendedName>
</protein>
<dbReference type="RefSeq" id="WP_038043851.1">
    <property type="nucleotide sequence ID" value="NZ_ML214266.1"/>
</dbReference>
<reference evidence="1 2" key="1">
    <citation type="submission" date="2019-03" db="EMBL/GenBank/DDBJ databases">
        <title>Thermus tengchongensis species for the arsenic transformation mechanism.</title>
        <authorList>
            <person name="Yuan G.C."/>
        </authorList>
    </citation>
    <scope>NUCLEOTIDE SEQUENCE [LARGE SCALE GENOMIC DNA]</scope>
    <source>
        <strain evidence="1 2">15Y</strain>
    </source>
</reference>
<evidence type="ECO:0000313" key="1">
    <source>
        <dbReference type="EMBL" id="TFU14539.1"/>
    </source>
</evidence>